<reference evidence="2" key="1">
    <citation type="journal article" date="2023" name="Mol. Phylogenet. Evol.">
        <title>Genome-scale phylogeny and comparative genomics of the fungal order Sordariales.</title>
        <authorList>
            <person name="Hensen N."/>
            <person name="Bonometti L."/>
            <person name="Westerberg I."/>
            <person name="Brannstrom I.O."/>
            <person name="Guillou S."/>
            <person name="Cros-Aarteil S."/>
            <person name="Calhoun S."/>
            <person name="Haridas S."/>
            <person name="Kuo A."/>
            <person name="Mondo S."/>
            <person name="Pangilinan J."/>
            <person name="Riley R."/>
            <person name="LaButti K."/>
            <person name="Andreopoulos B."/>
            <person name="Lipzen A."/>
            <person name="Chen C."/>
            <person name="Yan M."/>
            <person name="Daum C."/>
            <person name="Ng V."/>
            <person name="Clum A."/>
            <person name="Steindorff A."/>
            <person name="Ohm R.A."/>
            <person name="Martin F."/>
            <person name="Silar P."/>
            <person name="Natvig D.O."/>
            <person name="Lalanne C."/>
            <person name="Gautier V."/>
            <person name="Ament-Velasquez S.L."/>
            <person name="Kruys A."/>
            <person name="Hutchinson M.I."/>
            <person name="Powell A.J."/>
            <person name="Barry K."/>
            <person name="Miller A.N."/>
            <person name="Grigoriev I.V."/>
            <person name="Debuchy R."/>
            <person name="Gladieux P."/>
            <person name="Hiltunen Thoren M."/>
            <person name="Johannesson H."/>
        </authorList>
    </citation>
    <scope>NUCLEOTIDE SEQUENCE</scope>
    <source>
        <strain evidence="2">PSN293</strain>
    </source>
</reference>
<organism evidence="2 3">
    <name type="scientific">Rhypophila decipiens</name>
    <dbReference type="NCBI Taxonomy" id="261697"/>
    <lineage>
        <taxon>Eukaryota</taxon>
        <taxon>Fungi</taxon>
        <taxon>Dikarya</taxon>
        <taxon>Ascomycota</taxon>
        <taxon>Pezizomycotina</taxon>
        <taxon>Sordariomycetes</taxon>
        <taxon>Sordariomycetidae</taxon>
        <taxon>Sordariales</taxon>
        <taxon>Naviculisporaceae</taxon>
        <taxon>Rhypophila</taxon>
    </lineage>
</organism>
<gene>
    <name evidence="2" type="ORF">QBC37DRAFT_378900</name>
</gene>
<keyword evidence="3" id="KW-1185">Reference proteome</keyword>
<evidence type="ECO:0000313" key="2">
    <source>
        <dbReference type="EMBL" id="KAK4208617.1"/>
    </source>
</evidence>
<accession>A0AAN6Y3E4</accession>
<dbReference type="AlphaFoldDB" id="A0AAN6Y3E4"/>
<feature type="region of interest" description="Disordered" evidence="1">
    <location>
        <begin position="166"/>
        <end position="186"/>
    </location>
</feature>
<protein>
    <submittedName>
        <fullName evidence="2">Uncharacterized protein</fullName>
    </submittedName>
</protein>
<proteinExistence type="predicted"/>
<evidence type="ECO:0000256" key="1">
    <source>
        <dbReference type="SAM" id="MobiDB-lite"/>
    </source>
</evidence>
<dbReference type="EMBL" id="MU858236">
    <property type="protein sequence ID" value="KAK4208617.1"/>
    <property type="molecule type" value="Genomic_DNA"/>
</dbReference>
<reference evidence="2" key="2">
    <citation type="submission" date="2023-05" db="EMBL/GenBank/DDBJ databases">
        <authorList>
            <consortium name="Lawrence Berkeley National Laboratory"/>
            <person name="Steindorff A."/>
            <person name="Hensen N."/>
            <person name="Bonometti L."/>
            <person name="Westerberg I."/>
            <person name="Brannstrom I.O."/>
            <person name="Guillou S."/>
            <person name="Cros-Aarteil S."/>
            <person name="Calhoun S."/>
            <person name="Haridas S."/>
            <person name="Kuo A."/>
            <person name="Mondo S."/>
            <person name="Pangilinan J."/>
            <person name="Riley R."/>
            <person name="Labutti K."/>
            <person name="Andreopoulos B."/>
            <person name="Lipzen A."/>
            <person name="Chen C."/>
            <person name="Yanf M."/>
            <person name="Daum C."/>
            <person name="Ng V."/>
            <person name="Clum A."/>
            <person name="Ohm R."/>
            <person name="Martin F."/>
            <person name="Silar P."/>
            <person name="Natvig D."/>
            <person name="Lalanne C."/>
            <person name="Gautier V."/>
            <person name="Ament-Velasquez S.L."/>
            <person name="Kruys A."/>
            <person name="Hutchinson M.I."/>
            <person name="Powell A.J."/>
            <person name="Barry K."/>
            <person name="Miller A.N."/>
            <person name="Grigoriev I.V."/>
            <person name="Debuchy R."/>
            <person name="Gladieux P."/>
            <person name="Thoren M.H."/>
            <person name="Johannesson H."/>
        </authorList>
    </citation>
    <scope>NUCLEOTIDE SEQUENCE</scope>
    <source>
        <strain evidence="2">PSN293</strain>
    </source>
</reference>
<name>A0AAN6Y3E4_9PEZI</name>
<dbReference type="Proteomes" id="UP001301769">
    <property type="component" value="Unassembled WGS sequence"/>
</dbReference>
<sequence length="311" mass="33013">MLFDLVPGPVQNSPPDTRTLTWYESKIDNDAIKANNWKFQVAKLVATSPNDPPTYNIVWQSKATAPATTLSWKVQYALGWTADAPSDGVTVRITGNWQPCNLGESYDIDTDGYWTSSPTAGEQGWLNVGKIYYSYPGVQGIHIVVGVWNIKTASYDPIFVDKTTLPHGSSAHQTQSPSTSFDFSVPSDPSTGTYEYSTSYLMASSPDQKWIMSKGPPPTYLTAPPPSAKFAALTLGGSPPVFVELDAGKSSADTPAPAPAPMPAARAIDAPGAMQTGGQNGYTGGSGQAFQQPGMVGKGMFAQPYQTGVAA</sequence>
<evidence type="ECO:0000313" key="3">
    <source>
        <dbReference type="Proteomes" id="UP001301769"/>
    </source>
</evidence>
<comment type="caution">
    <text evidence="2">The sequence shown here is derived from an EMBL/GenBank/DDBJ whole genome shotgun (WGS) entry which is preliminary data.</text>
</comment>